<gene>
    <name evidence="2" type="ORF">ACFPTN_22035</name>
</gene>
<dbReference type="EMBL" id="JBHSOG010000102">
    <property type="protein sequence ID" value="MFC5772070.1"/>
    <property type="molecule type" value="Genomic_DNA"/>
</dbReference>
<reference evidence="3" key="1">
    <citation type="journal article" date="2019" name="Int. J. Syst. Evol. Microbiol.">
        <title>The Global Catalogue of Microorganisms (GCM) 10K type strain sequencing project: providing services to taxonomists for standard genome sequencing and annotation.</title>
        <authorList>
            <consortium name="The Broad Institute Genomics Platform"/>
            <consortium name="The Broad Institute Genome Sequencing Center for Infectious Disease"/>
            <person name="Wu L."/>
            <person name="Ma J."/>
        </authorList>
    </citation>
    <scope>NUCLEOTIDE SEQUENCE [LARGE SCALE GENOMIC DNA]</scope>
    <source>
        <strain evidence="3">SHR3</strain>
    </source>
</reference>
<comment type="caution">
    <text evidence="2">The sequence shown here is derived from an EMBL/GenBank/DDBJ whole genome shotgun (WGS) entry which is preliminary data.</text>
</comment>
<dbReference type="PANTHER" id="PTHR42993:SF1">
    <property type="entry name" value="MAOC-LIKE DEHYDRATASE DOMAIN-CONTAINING PROTEIN"/>
    <property type="match status" value="1"/>
</dbReference>
<feature type="domain" description="MaoC-like" evidence="1">
    <location>
        <begin position="13"/>
        <end position="121"/>
    </location>
</feature>
<organism evidence="2 3">
    <name type="scientific">Thauera sinica</name>
    <dbReference type="NCBI Taxonomy" id="2665146"/>
    <lineage>
        <taxon>Bacteria</taxon>
        <taxon>Pseudomonadati</taxon>
        <taxon>Pseudomonadota</taxon>
        <taxon>Betaproteobacteria</taxon>
        <taxon>Rhodocyclales</taxon>
        <taxon>Zoogloeaceae</taxon>
        <taxon>Thauera</taxon>
    </lineage>
</organism>
<keyword evidence="3" id="KW-1185">Reference proteome</keyword>
<accession>A0ABW1AXJ6</accession>
<dbReference type="InterPro" id="IPR029069">
    <property type="entry name" value="HotDog_dom_sf"/>
</dbReference>
<dbReference type="PANTHER" id="PTHR42993">
    <property type="entry name" value="MAOC-LIKE DEHYDRATASE DOMAIN-CONTAINING PROTEIN"/>
    <property type="match status" value="1"/>
</dbReference>
<protein>
    <submittedName>
        <fullName evidence="2">MaoC family dehydratase</fullName>
    </submittedName>
</protein>
<dbReference type="SUPFAM" id="SSF54637">
    <property type="entry name" value="Thioesterase/thiol ester dehydrase-isomerase"/>
    <property type="match status" value="1"/>
</dbReference>
<dbReference type="CDD" id="cd03450">
    <property type="entry name" value="NodN"/>
    <property type="match status" value="1"/>
</dbReference>
<evidence type="ECO:0000259" key="1">
    <source>
        <dbReference type="Pfam" id="PF01575"/>
    </source>
</evidence>
<dbReference type="Proteomes" id="UP001595974">
    <property type="component" value="Unassembled WGS sequence"/>
</dbReference>
<dbReference type="Pfam" id="PF01575">
    <property type="entry name" value="MaoC_dehydratas"/>
    <property type="match status" value="1"/>
</dbReference>
<dbReference type="RefSeq" id="WP_096444993.1">
    <property type="nucleotide sequence ID" value="NZ_JBHSOG010000102.1"/>
</dbReference>
<evidence type="ECO:0000313" key="3">
    <source>
        <dbReference type="Proteomes" id="UP001595974"/>
    </source>
</evidence>
<name>A0ABW1AXJ6_9RHOO</name>
<dbReference type="InterPro" id="IPR002539">
    <property type="entry name" value="MaoC-like_dom"/>
</dbReference>
<sequence length="151" mass="16548">MVVLEGKEGILARVGQDLGHGPWVRITQERINQFAEATGDHQWIHVDVERAKTGPYGKTIAHGLLTLSMLGVLSRDVFTFKGFKMGINYGYEKIRFPATVPVDSNLRLAAKVLSCEEVGGGNIQTVMELTVEVEGSAKPACVAQMIFRHVP</sequence>
<proteinExistence type="predicted"/>
<evidence type="ECO:0000313" key="2">
    <source>
        <dbReference type="EMBL" id="MFC5772070.1"/>
    </source>
</evidence>
<dbReference type="Gene3D" id="3.10.129.10">
    <property type="entry name" value="Hotdog Thioesterase"/>
    <property type="match status" value="1"/>
</dbReference>
<dbReference type="InterPro" id="IPR039375">
    <property type="entry name" value="NodN-like"/>
</dbReference>